<dbReference type="SUPFAM" id="SSF54814">
    <property type="entry name" value="Prokaryotic type KH domain (KH-domain type II)"/>
    <property type="match status" value="1"/>
</dbReference>
<protein>
    <submittedName>
        <fullName evidence="6">Ribosomal protein S3</fullName>
    </submittedName>
</protein>
<sequence>MGQITNTNSLHLIQNKTSNSFWYADYSFYFQILKEDFFIYLYLQTQCKLKYNILKRKHIYEVEIIKSCIYRAKQTIILNVELIYLKNKNFKKKNVKHFIKELFMKLKHLSYIKNNFFLLSYKVGKHTAKFTALRIATLLEKRIKFKSKSVEKLIKTVNSIGIRITCKGRLNFVDRAKKDKIAFGSVPLQVLSANVDYGFVVANTQKGLQSIKVWILYSK</sequence>
<dbReference type="InterPro" id="IPR036419">
    <property type="entry name" value="Ribosomal_S3_C_sf"/>
</dbReference>
<gene>
    <name evidence="6" type="primary">rps3</name>
    <name evidence="6" type="ORF">CplaMt_p046</name>
</gene>
<dbReference type="GO" id="GO:0003735">
    <property type="term" value="F:structural constituent of ribosome"/>
    <property type="evidence" value="ECO:0007669"/>
    <property type="project" value="InterPro"/>
</dbReference>
<dbReference type="InterPro" id="IPR009019">
    <property type="entry name" value="KH_sf_prok-type"/>
</dbReference>
<accession>A0A2P1G835</accession>
<dbReference type="Pfam" id="PF00189">
    <property type="entry name" value="Ribosomal_S3_C"/>
    <property type="match status" value="1"/>
</dbReference>
<name>A0A2P1G835_9CRYP</name>
<geneLocation type="mitochondrion" evidence="6"/>
<dbReference type="PANTHER" id="PTHR11760:SF19">
    <property type="entry name" value="SMALL RIBOSOMAL SUBUNIT PROTEIN US3C"/>
    <property type="match status" value="1"/>
</dbReference>
<dbReference type="InterPro" id="IPR057258">
    <property type="entry name" value="Ribosomal_uS3"/>
</dbReference>
<dbReference type="GeneID" id="36496256"/>
<comment type="similarity">
    <text evidence="1 4">Belongs to the universal ribosomal protein uS3 family.</text>
</comment>
<dbReference type="AlphaFoldDB" id="A0A2P1G835"/>
<dbReference type="PANTHER" id="PTHR11760">
    <property type="entry name" value="30S/40S RIBOSOMAL PROTEIN S3"/>
    <property type="match status" value="1"/>
</dbReference>
<dbReference type="GO" id="GO:0022627">
    <property type="term" value="C:cytosolic small ribosomal subunit"/>
    <property type="evidence" value="ECO:0007669"/>
    <property type="project" value="TreeGrafter"/>
</dbReference>
<evidence type="ECO:0000256" key="4">
    <source>
        <dbReference type="RuleBase" id="RU003624"/>
    </source>
</evidence>
<dbReference type="SUPFAM" id="SSF54821">
    <property type="entry name" value="Ribosomal protein S3 C-terminal domain"/>
    <property type="match status" value="1"/>
</dbReference>
<evidence type="ECO:0000256" key="3">
    <source>
        <dbReference type="ARBA" id="ARBA00023274"/>
    </source>
</evidence>
<dbReference type="GO" id="GO:0006412">
    <property type="term" value="P:translation"/>
    <property type="evidence" value="ECO:0007669"/>
    <property type="project" value="InterPro"/>
</dbReference>
<feature type="domain" description="Small ribosomal subunit protein uS3 C-terminal" evidence="5">
    <location>
        <begin position="135"/>
        <end position="215"/>
    </location>
</feature>
<organism evidence="6">
    <name type="scientific">Chroomonas placoidea</name>
    <dbReference type="NCBI Taxonomy" id="173977"/>
    <lineage>
        <taxon>Eukaryota</taxon>
        <taxon>Cryptophyceae</taxon>
        <taxon>Pyrenomonadales</taxon>
        <taxon>Chroomonadaceae</taxon>
        <taxon>Chroomonas</taxon>
    </lineage>
</organism>
<evidence type="ECO:0000313" key="6">
    <source>
        <dbReference type="EMBL" id="AVM81125.1"/>
    </source>
</evidence>
<dbReference type="InterPro" id="IPR001351">
    <property type="entry name" value="Ribosomal_uS3_C"/>
</dbReference>
<evidence type="ECO:0000259" key="5">
    <source>
        <dbReference type="Pfam" id="PF00189"/>
    </source>
</evidence>
<dbReference type="Gene3D" id="3.30.1140.32">
    <property type="entry name" value="Ribosomal protein S3, C-terminal domain"/>
    <property type="match status" value="1"/>
</dbReference>
<dbReference type="RefSeq" id="YP_009476632.1">
    <property type="nucleotide sequence ID" value="NC_037451.1"/>
</dbReference>
<evidence type="ECO:0000256" key="2">
    <source>
        <dbReference type="ARBA" id="ARBA00022980"/>
    </source>
</evidence>
<evidence type="ECO:0000256" key="1">
    <source>
        <dbReference type="ARBA" id="ARBA00010761"/>
    </source>
</evidence>
<keyword evidence="6" id="KW-0496">Mitochondrion</keyword>
<reference evidence="6" key="1">
    <citation type="journal article" date="2018" name="BMC Genomics">
        <title>Comparative mitochondrial genomics of cryptophyte algae: gene shuffling and dynamic mobile genetic elements.</title>
        <authorList>
            <person name="Kim J.I."/>
            <person name="Yoon H.S."/>
            <person name="Yi G."/>
            <person name="Shin W."/>
            <person name="Archibald J.M."/>
        </authorList>
    </citation>
    <scope>NUCLEOTIDE SEQUENCE</scope>
    <source>
        <strain evidence="6">CCAP978/8</strain>
    </source>
</reference>
<dbReference type="EMBL" id="MG680941">
    <property type="protein sequence ID" value="AVM81125.1"/>
    <property type="molecule type" value="Genomic_DNA"/>
</dbReference>
<keyword evidence="3 4" id="KW-0687">Ribonucleoprotein</keyword>
<dbReference type="InterPro" id="IPR018280">
    <property type="entry name" value="Ribosomal_uS3_CS"/>
</dbReference>
<dbReference type="PROSITE" id="PS00548">
    <property type="entry name" value="RIBOSOMAL_S3"/>
    <property type="match status" value="1"/>
</dbReference>
<dbReference type="GO" id="GO:0003723">
    <property type="term" value="F:RNA binding"/>
    <property type="evidence" value="ECO:0007669"/>
    <property type="project" value="InterPro"/>
</dbReference>
<keyword evidence="2 4" id="KW-0689">Ribosomal protein</keyword>
<proteinExistence type="inferred from homology"/>